<name>A0A7W9PZR0_9ACTN</name>
<organism evidence="2 3">
    <name type="scientific">Streptomyces echinatus</name>
    <dbReference type="NCBI Taxonomy" id="67293"/>
    <lineage>
        <taxon>Bacteria</taxon>
        <taxon>Bacillati</taxon>
        <taxon>Actinomycetota</taxon>
        <taxon>Actinomycetes</taxon>
        <taxon>Kitasatosporales</taxon>
        <taxon>Streptomycetaceae</taxon>
        <taxon>Streptomyces</taxon>
    </lineage>
</organism>
<keyword evidence="3" id="KW-1185">Reference proteome</keyword>
<feature type="non-terminal residue" evidence="2">
    <location>
        <position position="1"/>
    </location>
</feature>
<protein>
    <submittedName>
        <fullName evidence="2">Uncharacterized protein</fullName>
    </submittedName>
</protein>
<gene>
    <name evidence="2" type="ORF">FHS34_006146</name>
</gene>
<dbReference type="AlphaFoldDB" id="A0A7W9PZR0"/>
<dbReference type="Proteomes" id="UP000585836">
    <property type="component" value="Unassembled WGS sequence"/>
</dbReference>
<sequence length="78" mass="8272">QPSFGKGRRGFQLGVRMTHTLTVPGERDRVIITSSRQGLGTTTVSGDDLMTPAAGQGGVKAGSSQGELRSRHEMMLES</sequence>
<feature type="region of interest" description="Disordered" evidence="1">
    <location>
        <begin position="39"/>
        <end position="78"/>
    </location>
</feature>
<comment type="caution">
    <text evidence="2">The sequence shown here is derived from an EMBL/GenBank/DDBJ whole genome shotgun (WGS) entry which is preliminary data.</text>
</comment>
<feature type="compositionally biased region" description="Basic and acidic residues" evidence="1">
    <location>
        <begin position="68"/>
        <end position="78"/>
    </location>
</feature>
<accession>A0A7W9PZR0</accession>
<reference evidence="2 3" key="1">
    <citation type="submission" date="2020-08" db="EMBL/GenBank/DDBJ databases">
        <title>Genomic Encyclopedia of Type Strains, Phase III (KMG-III): the genomes of soil and plant-associated and newly described type strains.</title>
        <authorList>
            <person name="Whitman W."/>
        </authorList>
    </citation>
    <scope>NUCLEOTIDE SEQUENCE [LARGE SCALE GENOMIC DNA]</scope>
    <source>
        <strain evidence="2 3">CECT 3313</strain>
    </source>
</reference>
<evidence type="ECO:0000313" key="2">
    <source>
        <dbReference type="EMBL" id="MBB5930639.1"/>
    </source>
</evidence>
<evidence type="ECO:0000313" key="3">
    <source>
        <dbReference type="Proteomes" id="UP000585836"/>
    </source>
</evidence>
<proteinExistence type="predicted"/>
<dbReference type="EMBL" id="JACHJK010000013">
    <property type="protein sequence ID" value="MBB5930639.1"/>
    <property type="molecule type" value="Genomic_DNA"/>
</dbReference>
<evidence type="ECO:0000256" key="1">
    <source>
        <dbReference type="SAM" id="MobiDB-lite"/>
    </source>
</evidence>